<dbReference type="GO" id="GO:0006334">
    <property type="term" value="P:nucleosome assembly"/>
    <property type="evidence" value="ECO:0007669"/>
    <property type="project" value="InterPro"/>
</dbReference>
<dbReference type="Pfam" id="PF00538">
    <property type="entry name" value="Linker_histone"/>
    <property type="match status" value="1"/>
</dbReference>
<keyword evidence="5" id="KW-0539">Nucleus</keyword>
<feature type="domain" description="H15" evidence="7">
    <location>
        <begin position="7"/>
        <end position="75"/>
    </location>
</feature>
<evidence type="ECO:0000256" key="4">
    <source>
        <dbReference type="ARBA" id="ARBA00023125"/>
    </source>
</evidence>
<dbReference type="AlphaFoldDB" id="A0AAD9IH17"/>
<feature type="compositionally biased region" description="Basic and acidic residues" evidence="6">
    <location>
        <begin position="103"/>
        <end position="115"/>
    </location>
</feature>
<organism evidence="8 9">
    <name type="scientific">Prototheca wickerhamii</name>
    <dbReference type="NCBI Taxonomy" id="3111"/>
    <lineage>
        <taxon>Eukaryota</taxon>
        <taxon>Viridiplantae</taxon>
        <taxon>Chlorophyta</taxon>
        <taxon>core chlorophytes</taxon>
        <taxon>Trebouxiophyceae</taxon>
        <taxon>Chlorellales</taxon>
        <taxon>Chlorellaceae</taxon>
        <taxon>Prototheca</taxon>
    </lineage>
</organism>
<reference evidence="8" key="1">
    <citation type="submission" date="2021-01" db="EMBL/GenBank/DDBJ databases">
        <authorList>
            <person name="Eckstrom K.M.E."/>
        </authorList>
    </citation>
    <scope>NUCLEOTIDE SEQUENCE</scope>
    <source>
        <strain evidence="8">UVCC 0001</strain>
    </source>
</reference>
<dbReference type="InterPro" id="IPR036388">
    <property type="entry name" value="WH-like_DNA-bd_sf"/>
</dbReference>
<evidence type="ECO:0000256" key="3">
    <source>
        <dbReference type="ARBA" id="ARBA00022454"/>
    </source>
</evidence>
<dbReference type="SUPFAM" id="SSF46785">
    <property type="entry name" value="Winged helix' DNA-binding domain"/>
    <property type="match status" value="1"/>
</dbReference>
<dbReference type="PANTHER" id="PTHR11467:SF36">
    <property type="entry name" value="HISTONE 24-RELATED"/>
    <property type="match status" value="1"/>
</dbReference>
<dbReference type="SMART" id="SM00526">
    <property type="entry name" value="H15"/>
    <property type="match status" value="1"/>
</dbReference>
<dbReference type="PANTHER" id="PTHR11467">
    <property type="entry name" value="HISTONE H1"/>
    <property type="match status" value="1"/>
</dbReference>
<keyword evidence="9" id="KW-1185">Reference proteome</keyword>
<dbReference type="Gene3D" id="1.10.10.10">
    <property type="entry name" value="Winged helix-like DNA-binding domain superfamily/Winged helix DNA-binding domain"/>
    <property type="match status" value="1"/>
</dbReference>
<keyword evidence="4" id="KW-0238">DNA-binding</keyword>
<comment type="caution">
    <text evidence="8">The sequence shown here is derived from an EMBL/GenBank/DDBJ whole genome shotgun (WGS) entry which is preliminary data.</text>
</comment>
<evidence type="ECO:0000259" key="7">
    <source>
        <dbReference type="PROSITE" id="PS51504"/>
    </source>
</evidence>
<dbReference type="EMBL" id="JASFZW010000008">
    <property type="protein sequence ID" value="KAK2076989.1"/>
    <property type="molecule type" value="Genomic_DNA"/>
</dbReference>
<proteinExistence type="predicted"/>
<dbReference type="GO" id="GO:0005634">
    <property type="term" value="C:nucleus"/>
    <property type="evidence" value="ECO:0007669"/>
    <property type="project" value="UniProtKB-SubCell"/>
</dbReference>
<dbReference type="GO" id="GO:0030261">
    <property type="term" value="P:chromosome condensation"/>
    <property type="evidence" value="ECO:0007669"/>
    <property type="project" value="TreeGrafter"/>
</dbReference>
<dbReference type="PROSITE" id="PS51504">
    <property type="entry name" value="H15"/>
    <property type="match status" value="1"/>
</dbReference>
<dbReference type="GO" id="GO:0031492">
    <property type="term" value="F:nucleosomal DNA binding"/>
    <property type="evidence" value="ECO:0007669"/>
    <property type="project" value="TreeGrafter"/>
</dbReference>
<accession>A0AAD9IH17</accession>
<evidence type="ECO:0000313" key="9">
    <source>
        <dbReference type="Proteomes" id="UP001255856"/>
    </source>
</evidence>
<dbReference type="InterPro" id="IPR005818">
    <property type="entry name" value="Histone_H1/H5_H15"/>
</dbReference>
<keyword evidence="3" id="KW-0158">Chromosome</keyword>
<evidence type="ECO:0000313" key="8">
    <source>
        <dbReference type="EMBL" id="KAK2076989.1"/>
    </source>
</evidence>
<dbReference type="GO" id="GO:0000786">
    <property type="term" value="C:nucleosome"/>
    <property type="evidence" value="ECO:0007669"/>
    <property type="project" value="InterPro"/>
</dbReference>
<evidence type="ECO:0000256" key="1">
    <source>
        <dbReference type="ARBA" id="ARBA00004123"/>
    </source>
</evidence>
<dbReference type="Proteomes" id="UP001255856">
    <property type="component" value="Unassembled WGS sequence"/>
</dbReference>
<dbReference type="GO" id="GO:0045910">
    <property type="term" value="P:negative regulation of DNA recombination"/>
    <property type="evidence" value="ECO:0007669"/>
    <property type="project" value="TreeGrafter"/>
</dbReference>
<name>A0AAD9IH17_PROWI</name>
<feature type="region of interest" description="Disordered" evidence="6">
    <location>
        <begin position="88"/>
        <end position="115"/>
    </location>
</feature>
<dbReference type="InterPro" id="IPR036390">
    <property type="entry name" value="WH_DNA-bd_sf"/>
</dbReference>
<evidence type="ECO:0000256" key="6">
    <source>
        <dbReference type="SAM" id="MobiDB-lite"/>
    </source>
</evidence>
<dbReference type="GO" id="GO:0003690">
    <property type="term" value="F:double-stranded DNA binding"/>
    <property type="evidence" value="ECO:0007669"/>
    <property type="project" value="TreeGrafter"/>
</dbReference>
<protein>
    <recommendedName>
        <fullName evidence="7">H15 domain-containing protein</fullName>
    </recommendedName>
</protein>
<dbReference type="CDD" id="cd00073">
    <property type="entry name" value="H15"/>
    <property type="match status" value="1"/>
</dbReference>
<sequence length="115" mass="12577">MHVSAPTHPPYLALISEAITGLKERTGSSYPAIKKYIGSKHKLPTGWEKVLAQQLKKQAAAGKLVRVKASFKLGDALKKEVKKVTKKPAATEKKVRCMSADASDGHELSRRGERI</sequence>
<evidence type="ECO:0000256" key="2">
    <source>
        <dbReference type="ARBA" id="ARBA00004286"/>
    </source>
</evidence>
<gene>
    <name evidence="8" type="ORF">QBZ16_005217</name>
</gene>
<comment type="subcellular location">
    <subcellularLocation>
        <location evidence="2">Chromosome</location>
    </subcellularLocation>
    <subcellularLocation>
        <location evidence="1">Nucleus</location>
    </subcellularLocation>
</comment>
<evidence type="ECO:0000256" key="5">
    <source>
        <dbReference type="ARBA" id="ARBA00023242"/>
    </source>
</evidence>